<reference evidence="4" key="1">
    <citation type="submission" date="2016-10" db="EMBL/GenBank/DDBJ databases">
        <authorList>
            <person name="Varghese N."/>
            <person name="Submissions S."/>
        </authorList>
    </citation>
    <scope>NUCLEOTIDE SEQUENCE [LARGE SCALE GENOMIC DNA]</scope>
    <source>
        <strain evidence="4">VPI 5359</strain>
    </source>
</reference>
<protein>
    <submittedName>
        <fullName evidence="3">Predicted ATP-dependent endonuclease of the OLD family, contains P-loop ATPase and TOPRIM domains</fullName>
    </submittedName>
</protein>
<evidence type="ECO:0000259" key="2">
    <source>
        <dbReference type="Pfam" id="PF20469"/>
    </source>
</evidence>
<dbReference type="PANTHER" id="PTHR43581:SF4">
    <property type="entry name" value="ATP_GTP PHOSPHATASE"/>
    <property type="match status" value="1"/>
</dbReference>
<dbReference type="SUPFAM" id="SSF52540">
    <property type="entry name" value="P-loop containing nucleoside triphosphate hydrolases"/>
    <property type="match status" value="1"/>
</dbReference>
<dbReference type="EMBL" id="FNOU01000004">
    <property type="protein sequence ID" value="SDX58847.1"/>
    <property type="molecule type" value="Genomic_DNA"/>
</dbReference>
<dbReference type="Pfam" id="PF20469">
    <property type="entry name" value="OLD-like_TOPRIM"/>
    <property type="match status" value="1"/>
</dbReference>
<dbReference type="PANTHER" id="PTHR43581">
    <property type="entry name" value="ATP/GTP PHOSPHATASE"/>
    <property type="match status" value="1"/>
</dbReference>
<accession>A0A1H3CXJ5</accession>
<keyword evidence="3" id="KW-0378">Hydrolase</keyword>
<dbReference type="Gene3D" id="3.40.50.300">
    <property type="entry name" value="P-loop containing nucleotide triphosphate hydrolases"/>
    <property type="match status" value="2"/>
</dbReference>
<dbReference type="InterPro" id="IPR051396">
    <property type="entry name" value="Bact_Antivir_Def_Nuclease"/>
</dbReference>
<evidence type="ECO:0000313" key="4">
    <source>
        <dbReference type="Proteomes" id="UP000199652"/>
    </source>
</evidence>
<dbReference type="STRING" id="1528.SAMN04488579_10416"/>
<keyword evidence="3" id="KW-0255">Endonuclease</keyword>
<dbReference type="Proteomes" id="UP000199652">
    <property type="component" value="Unassembled WGS sequence"/>
</dbReference>
<evidence type="ECO:0000313" key="3">
    <source>
        <dbReference type="EMBL" id="SDX58847.1"/>
    </source>
</evidence>
<dbReference type="AlphaFoldDB" id="A0A1H3CXJ5"/>
<feature type="domain" description="OLD protein-like TOPRIM" evidence="2">
    <location>
        <begin position="476"/>
        <end position="541"/>
    </location>
</feature>
<dbReference type="GO" id="GO:0004519">
    <property type="term" value="F:endonuclease activity"/>
    <property type="evidence" value="ECO:0007669"/>
    <property type="project" value="UniProtKB-KW"/>
</dbReference>
<evidence type="ECO:0000259" key="1">
    <source>
        <dbReference type="Pfam" id="PF13175"/>
    </source>
</evidence>
<name>A0A1H3CXJ5_EUBBA</name>
<keyword evidence="3" id="KW-0540">Nuclease</keyword>
<dbReference type="RefSeq" id="WP_090243535.1">
    <property type="nucleotide sequence ID" value="NZ_FNOU01000004.1"/>
</dbReference>
<dbReference type="InterPro" id="IPR034139">
    <property type="entry name" value="TOPRIM_OLD"/>
</dbReference>
<dbReference type="InterPro" id="IPR027417">
    <property type="entry name" value="P-loop_NTPase"/>
</dbReference>
<dbReference type="InterPro" id="IPR041685">
    <property type="entry name" value="AAA_GajA/Old/RecF-like"/>
</dbReference>
<proteinExistence type="predicted"/>
<dbReference type="OrthoDB" id="308933at2"/>
<sequence length="748" mass="88531">MKLKKMAIINYRQFQNAVINFDEELTILAGANNSGKTSIIELFKRIFKDKKFSKEDISAEYFSKLQHDFICSIDKIYNITANETEFRENIKKEFSIENKNKWTAIKIKIEVQYDKSESISLFSDYLMELNDTCTGFFFLFNYEINIAELNKCLGLNATNLFDKKHEIQELKSNRKTKETSVKLTELKVEYEEFLIEIFSEALENRVYFADINYENIEPIGIREFQSLFNYNYLNATRLLNDEKTDNYFSISKELLSHFKRSRDWEEFKKQIIKDIKGGLRKQKLNEKVKEHSLIKAQNALENIEKYFEYNKGEFSLQTDISDELLLDFLSSSLQTFFEFENGTKLKEFSQGLGISNLIYMCLKVEAFVQQYQSDVVDIFVIEEPEAHMHPQMERMLIEFINEILLNEDNNRVQGMITTHSSEIIKCSDLRNIRVIRIDKLLKSSVYDMNLFKQNLDTEEERQFFSFLFSINYSDLIFANKVIMYEGDTEKLYIEKLLSTKEFEGLSNQYISFVQVGGAYAHWYRKLVHFLKIRTLIITDIDYCKKLTSINEIKYDDGITNAGLIQYYKDYVTLSILKRDILSYCEHKCRQHRKDCLYEKAEIEKISLIQEDLRKRPCPKIKKPDYSIIKVKPTVTDIDLWIKDTDDEMIKVVSQGERDAYTRTLEEAMLCKLLGITVESINSVDWWKKQILNNKIKLYIPTRKKNITVRDILNENKNNKTDFMYSIILSELHLKALPNYIREGLMWLM</sequence>
<feature type="domain" description="Endonuclease GajA/Old nuclease/RecF-like AAA" evidence="1">
    <location>
        <begin position="1"/>
        <end position="424"/>
    </location>
</feature>
<organism evidence="3 4">
    <name type="scientific">Eubacterium barkeri</name>
    <name type="common">Clostridium barkeri</name>
    <dbReference type="NCBI Taxonomy" id="1528"/>
    <lineage>
        <taxon>Bacteria</taxon>
        <taxon>Bacillati</taxon>
        <taxon>Bacillota</taxon>
        <taxon>Clostridia</taxon>
        <taxon>Eubacteriales</taxon>
        <taxon>Eubacteriaceae</taxon>
        <taxon>Eubacterium</taxon>
    </lineage>
</organism>
<dbReference type="Pfam" id="PF13175">
    <property type="entry name" value="AAA_15"/>
    <property type="match status" value="1"/>
</dbReference>
<keyword evidence="4" id="KW-1185">Reference proteome</keyword>
<gene>
    <name evidence="3" type="ORF">SAMN04488579_10416</name>
</gene>
<dbReference type="CDD" id="cd01026">
    <property type="entry name" value="TOPRIM_OLD"/>
    <property type="match status" value="1"/>
</dbReference>